<evidence type="ECO:0000313" key="3">
    <source>
        <dbReference type="Proteomes" id="UP001162741"/>
    </source>
</evidence>
<evidence type="ECO:0000313" key="2">
    <source>
        <dbReference type="EMBL" id="UYQ94012.1"/>
    </source>
</evidence>
<feature type="transmembrane region" description="Helical" evidence="1">
    <location>
        <begin position="21"/>
        <end position="42"/>
    </location>
</feature>
<dbReference type="EMBL" id="CP107006">
    <property type="protein sequence ID" value="UYQ94012.1"/>
    <property type="molecule type" value="Genomic_DNA"/>
</dbReference>
<protein>
    <recommendedName>
        <fullName evidence="4">Lipoprotein</fullName>
    </recommendedName>
</protein>
<dbReference type="Proteomes" id="UP001162741">
    <property type="component" value="Chromosome"/>
</dbReference>
<proteinExistence type="predicted"/>
<name>A0ABY6J5Z7_9BACT</name>
<keyword evidence="1" id="KW-0812">Transmembrane</keyword>
<accession>A0ABY6J5Z7</accession>
<evidence type="ECO:0008006" key="4">
    <source>
        <dbReference type="Google" id="ProtNLM"/>
    </source>
</evidence>
<keyword evidence="1" id="KW-1133">Transmembrane helix</keyword>
<evidence type="ECO:0000256" key="1">
    <source>
        <dbReference type="SAM" id="Phobius"/>
    </source>
</evidence>
<keyword evidence="1" id="KW-0472">Membrane</keyword>
<sequence>MENTVENSKDITTNWVTSSRFFFYVMIGCIVAMSLGGCYGLFTHRYKGKPKVTIPESTLYNPKYK</sequence>
<gene>
    <name evidence="2" type="ORF">MKQ68_02755</name>
</gene>
<dbReference type="RefSeq" id="WP_264281979.1">
    <property type="nucleotide sequence ID" value="NZ_CP107006.1"/>
</dbReference>
<reference evidence="2" key="1">
    <citation type="submission" date="2022-10" db="EMBL/GenBank/DDBJ databases">
        <title>Chitinophaga sp. nov., isolated from soil.</title>
        <authorList>
            <person name="Jeon C.O."/>
        </authorList>
    </citation>
    <scope>NUCLEOTIDE SEQUENCE</scope>
    <source>
        <strain evidence="2">R8</strain>
    </source>
</reference>
<organism evidence="2 3">
    <name type="scientific">Chitinophaga horti</name>
    <dbReference type="NCBI Taxonomy" id="2920382"/>
    <lineage>
        <taxon>Bacteria</taxon>
        <taxon>Pseudomonadati</taxon>
        <taxon>Bacteroidota</taxon>
        <taxon>Chitinophagia</taxon>
        <taxon>Chitinophagales</taxon>
        <taxon>Chitinophagaceae</taxon>
        <taxon>Chitinophaga</taxon>
    </lineage>
</organism>
<keyword evidence="3" id="KW-1185">Reference proteome</keyword>